<protein>
    <submittedName>
        <fullName evidence="3">SHOCT domain-containing protein</fullName>
    </submittedName>
</protein>
<feature type="domain" description="SHOCT" evidence="2">
    <location>
        <begin position="69"/>
        <end position="94"/>
    </location>
</feature>
<evidence type="ECO:0000259" key="2">
    <source>
        <dbReference type="Pfam" id="PF09851"/>
    </source>
</evidence>
<dbReference type="Pfam" id="PF09851">
    <property type="entry name" value="SHOCT"/>
    <property type="match status" value="1"/>
</dbReference>
<evidence type="ECO:0000313" key="4">
    <source>
        <dbReference type="Proteomes" id="UP000754710"/>
    </source>
</evidence>
<dbReference type="RefSeq" id="WP_221026633.1">
    <property type="nucleotide sequence ID" value="NZ_JAIEZQ010000003.1"/>
</dbReference>
<organism evidence="3 4">
    <name type="scientific">Nocardioides jiangsuensis</name>
    <dbReference type="NCBI Taxonomy" id="2866161"/>
    <lineage>
        <taxon>Bacteria</taxon>
        <taxon>Bacillati</taxon>
        <taxon>Actinomycetota</taxon>
        <taxon>Actinomycetes</taxon>
        <taxon>Propionibacteriales</taxon>
        <taxon>Nocardioidaceae</taxon>
        <taxon>Nocardioides</taxon>
    </lineage>
</organism>
<gene>
    <name evidence="3" type="ORF">K1X13_18660</name>
</gene>
<sequence>MWDDFNRDGGRYGDSGWDMHDGLGWGGWVFMVIAVLLLVALVVAVVIALLRMASTGPQPGAGGARRSRAEEVLDERFARGEIDEEEYRRRRAVLRPG</sequence>
<keyword evidence="4" id="KW-1185">Reference proteome</keyword>
<dbReference type="Proteomes" id="UP000754710">
    <property type="component" value="Unassembled WGS sequence"/>
</dbReference>
<evidence type="ECO:0000256" key="1">
    <source>
        <dbReference type="SAM" id="Phobius"/>
    </source>
</evidence>
<reference evidence="3 4" key="1">
    <citation type="submission" date="2021-08" db="EMBL/GenBank/DDBJ databases">
        <title>Nocardioides bacterium WL0053 sp. nov., isolated from the sediment.</title>
        <authorList>
            <person name="Wang L."/>
            <person name="Zhang D."/>
            <person name="Zhang A."/>
        </authorList>
    </citation>
    <scope>NUCLEOTIDE SEQUENCE [LARGE SCALE GENOMIC DNA]</scope>
    <source>
        <strain evidence="3 4">WL0053</strain>
    </source>
</reference>
<comment type="caution">
    <text evidence="3">The sequence shown here is derived from an EMBL/GenBank/DDBJ whole genome shotgun (WGS) entry which is preliminary data.</text>
</comment>
<evidence type="ECO:0000313" key="3">
    <source>
        <dbReference type="EMBL" id="MBY9076857.1"/>
    </source>
</evidence>
<feature type="transmembrane region" description="Helical" evidence="1">
    <location>
        <begin position="25"/>
        <end position="50"/>
    </location>
</feature>
<keyword evidence="1" id="KW-0812">Transmembrane</keyword>
<keyword evidence="1" id="KW-0472">Membrane</keyword>
<name>A0ABS7RQM0_9ACTN</name>
<accession>A0ABS7RQM0</accession>
<proteinExistence type="predicted"/>
<dbReference type="EMBL" id="JAIEZQ010000003">
    <property type="protein sequence ID" value="MBY9076857.1"/>
    <property type="molecule type" value="Genomic_DNA"/>
</dbReference>
<dbReference type="InterPro" id="IPR018649">
    <property type="entry name" value="SHOCT"/>
</dbReference>
<keyword evidence="1" id="KW-1133">Transmembrane helix</keyword>